<dbReference type="PANTHER" id="PTHR10801:SF0">
    <property type="entry name" value="DELTA(24)-STEROL REDUCTASE"/>
    <property type="match status" value="1"/>
</dbReference>
<dbReference type="EMBL" id="LFZN01000116">
    <property type="protein sequence ID" value="KXS98311.1"/>
    <property type="molecule type" value="Genomic_DNA"/>
</dbReference>
<protein>
    <submittedName>
        <fullName evidence="2">Uncharacterized protein</fullName>
    </submittedName>
</protein>
<keyword evidence="3" id="KW-1185">Reference proteome</keyword>
<dbReference type="InterPro" id="IPR040165">
    <property type="entry name" value="Diminuto-like"/>
</dbReference>
<dbReference type="Proteomes" id="UP000070133">
    <property type="component" value="Unassembled WGS sequence"/>
</dbReference>
<dbReference type="AlphaFoldDB" id="A0A139H7B2"/>
<keyword evidence="1" id="KW-0560">Oxidoreductase</keyword>
<gene>
    <name evidence="2" type="ORF">AC578_6844</name>
</gene>
<proteinExistence type="predicted"/>
<dbReference type="GO" id="GO:0000246">
    <property type="term" value="F:Delta24(24-1) sterol reductase activity"/>
    <property type="evidence" value="ECO:0007669"/>
    <property type="project" value="TreeGrafter"/>
</dbReference>
<dbReference type="GO" id="GO:0016020">
    <property type="term" value="C:membrane"/>
    <property type="evidence" value="ECO:0007669"/>
    <property type="project" value="TreeGrafter"/>
</dbReference>
<comment type="caution">
    <text evidence="2">The sequence shown here is derived from an EMBL/GenBank/DDBJ whole genome shotgun (WGS) entry which is preliminary data.</text>
</comment>
<dbReference type="PANTHER" id="PTHR10801">
    <property type="entry name" value="24-DEHYDROCHOLESTEROL REDUCTASE"/>
    <property type="match status" value="1"/>
</dbReference>
<dbReference type="STRING" id="321146.A0A139H7B2"/>
<dbReference type="GO" id="GO:0008202">
    <property type="term" value="P:steroid metabolic process"/>
    <property type="evidence" value="ECO:0007669"/>
    <property type="project" value="TreeGrafter"/>
</dbReference>
<evidence type="ECO:0000256" key="1">
    <source>
        <dbReference type="ARBA" id="ARBA00023002"/>
    </source>
</evidence>
<accession>A0A139H7B2</accession>
<sequence>MGVVTLLALQLVDARPFVELTYERITGIDDAVLRVKELFREHRLDYLDGILFASDHGVLCCGKLVDVVPQHGELRTFSRPWDDWFYTNAERLLDHREQSVWTEYVPIQDSLFRYERGAFWIGKYTYKYFAVPLNSFTRWLLDTYTHPRTMYSALHHSGLSSTYIIQDVSVPLESASKLASYLDATFKNYPL</sequence>
<evidence type="ECO:0000313" key="2">
    <source>
        <dbReference type="EMBL" id="KXS98311.1"/>
    </source>
</evidence>
<reference evidence="2 3" key="1">
    <citation type="submission" date="2015-07" db="EMBL/GenBank/DDBJ databases">
        <title>Comparative genomics of the Sigatoka disease complex on banana suggests a link between parallel evolutionary changes in Pseudocercospora fijiensis and Pseudocercospora eumusae and increased virulence on the banana host.</title>
        <authorList>
            <person name="Chang T.-C."/>
            <person name="Salvucci A."/>
            <person name="Crous P.W."/>
            <person name="Stergiopoulos I."/>
        </authorList>
    </citation>
    <scope>NUCLEOTIDE SEQUENCE [LARGE SCALE GENOMIC DNA]</scope>
    <source>
        <strain evidence="2 3">CBS 114824</strain>
    </source>
</reference>
<dbReference type="GO" id="GO:0005737">
    <property type="term" value="C:cytoplasm"/>
    <property type="evidence" value="ECO:0007669"/>
    <property type="project" value="TreeGrafter"/>
</dbReference>
<evidence type="ECO:0000313" key="3">
    <source>
        <dbReference type="Proteomes" id="UP000070133"/>
    </source>
</evidence>
<dbReference type="OrthoDB" id="415825at2759"/>
<organism evidence="2 3">
    <name type="scientific">Pseudocercospora eumusae</name>
    <dbReference type="NCBI Taxonomy" id="321146"/>
    <lineage>
        <taxon>Eukaryota</taxon>
        <taxon>Fungi</taxon>
        <taxon>Dikarya</taxon>
        <taxon>Ascomycota</taxon>
        <taxon>Pezizomycotina</taxon>
        <taxon>Dothideomycetes</taxon>
        <taxon>Dothideomycetidae</taxon>
        <taxon>Mycosphaerellales</taxon>
        <taxon>Mycosphaerellaceae</taxon>
        <taxon>Pseudocercospora</taxon>
    </lineage>
</organism>
<name>A0A139H7B2_9PEZI</name>